<feature type="coiled-coil region" evidence="1">
    <location>
        <begin position="1"/>
        <end position="35"/>
    </location>
</feature>
<evidence type="ECO:0000256" key="1">
    <source>
        <dbReference type="SAM" id="Coils"/>
    </source>
</evidence>
<dbReference type="Proteomes" id="UP000807306">
    <property type="component" value="Unassembled WGS sequence"/>
</dbReference>
<keyword evidence="1" id="KW-0175">Coiled coil</keyword>
<dbReference type="EMBL" id="MU157839">
    <property type="protein sequence ID" value="KAF9530578.1"/>
    <property type="molecule type" value="Genomic_DNA"/>
</dbReference>
<keyword evidence="3" id="KW-1185">Reference proteome</keyword>
<reference evidence="2" key="1">
    <citation type="submission" date="2020-11" db="EMBL/GenBank/DDBJ databases">
        <authorList>
            <consortium name="DOE Joint Genome Institute"/>
            <person name="Ahrendt S."/>
            <person name="Riley R."/>
            <person name="Andreopoulos W."/>
            <person name="Labutti K."/>
            <person name="Pangilinan J."/>
            <person name="Ruiz-Duenas F.J."/>
            <person name="Barrasa J.M."/>
            <person name="Sanchez-Garcia M."/>
            <person name="Camarero S."/>
            <person name="Miyauchi S."/>
            <person name="Serrano A."/>
            <person name="Linde D."/>
            <person name="Babiker R."/>
            <person name="Drula E."/>
            <person name="Ayuso-Fernandez I."/>
            <person name="Pacheco R."/>
            <person name="Padilla G."/>
            <person name="Ferreira P."/>
            <person name="Barriuso J."/>
            <person name="Kellner H."/>
            <person name="Castanera R."/>
            <person name="Alfaro M."/>
            <person name="Ramirez L."/>
            <person name="Pisabarro A.G."/>
            <person name="Kuo A."/>
            <person name="Tritt A."/>
            <person name="Lipzen A."/>
            <person name="He G."/>
            <person name="Yan M."/>
            <person name="Ng V."/>
            <person name="Cullen D."/>
            <person name="Martin F."/>
            <person name="Rosso M.-N."/>
            <person name="Henrissat B."/>
            <person name="Hibbett D."/>
            <person name="Martinez A.T."/>
            <person name="Grigoriev I.V."/>
        </authorList>
    </citation>
    <scope>NUCLEOTIDE SEQUENCE</scope>
    <source>
        <strain evidence="2">CBS 506.95</strain>
    </source>
</reference>
<name>A0A9P6EKL9_9AGAR</name>
<dbReference type="AlphaFoldDB" id="A0A9P6EKL9"/>
<accession>A0A9P6EKL9</accession>
<evidence type="ECO:0000313" key="3">
    <source>
        <dbReference type="Proteomes" id="UP000807306"/>
    </source>
</evidence>
<organism evidence="2 3">
    <name type="scientific">Crepidotus variabilis</name>
    <dbReference type="NCBI Taxonomy" id="179855"/>
    <lineage>
        <taxon>Eukaryota</taxon>
        <taxon>Fungi</taxon>
        <taxon>Dikarya</taxon>
        <taxon>Basidiomycota</taxon>
        <taxon>Agaricomycotina</taxon>
        <taxon>Agaricomycetes</taxon>
        <taxon>Agaricomycetidae</taxon>
        <taxon>Agaricales</taxon>
        <taxon>Agaricineae</taxon>
        <taxon>Crepidotaceae</taxon>
        <taxon>Crepidotus</taxon>
    </lineage>
</organism>
<dbReference type="OrthoDB" id="3222060at2759"/>
<protein>
    <submittedName>
        <fullName evidence="2">Uncharacterized protein</fullName>
    </submittedName>
</protein>
<comment type="caution">
    <text evidence="2">The sequence shown here is derived from an EMBL/GenBank/DDBJ whole genome shotgun (WGS) entry which is preliminary data.</text>
</comment>
<sequence length="175" mass="19868">MDSRDNVILQLQDRIQHLEQELRDSKAALTTLQSTAIPTPSTHSPNHRESRTQARKQLLCSLNRAGNALCAWHNSQRERRAYPPRSAPPGFLTCGCTYEQALFEESLSRHGVGSQLPGDTVRMNPALRNPLLKLLEERYGYRDGDFEFDPVVQRWAEGEEPDVWEQRAKSGSIAK</sequence>
<gene>
    <name evidence="2" type="ORF">CPB83DRAFT_762997</name>
</gene>
<evidence type="ECO:0000313" key="2">
    <source>
        <dbReference type="EMBL" id="KAF9530578.1"/>
    </source>
</evidence>
<proteinExistence type="predicted"/>